<evidence type="ECO:0000256" key="1">
    <source>
        <dbReference type="SAM" id="Phobius"/>
    </source>
</evidence>
<dbReference type="EnsemblPlants" id="MELO3C030974.2.1">
    <property type="protein sequence ID" value="MELO3C030974.2.1"/>
    <property type="gene ID" value="MELO3C030974.2"/>
</dbReference>
<feature type="transmembrane region" description="Helical" evidence="1">
    <location>
        <begin position="71"/>
        <end position="89"/>
    </location>
</feature>
<reference evidence="2" key="1">
    <citation type="submission" date="2023-03" db="UniProtKB">
        <authorList>
            <consortium name="EnsemblPlants"/>
        </authorList>
    </citation>
    <scope>IDENTIFICATION</scope>
</reference>
<keyword evidence="1" id="KW-1133">Transmembrane helix</keyword>
<name>A0A9I9EAB4_CUCME</name>
<keyword evidence="1" id="KW-0472">Membrane</keyword>
<accession>A0A9I9EAB4</accession>
<dbReference type="Gramene" id="MELO3C030974.2.1">
    <property type="protein sequence ID" value="MELO3C030974.2.1"/>
    <property type="gene ID" value="MELO3C030974.2"/>
</dbReference>
<sequence>MEINFTIIIEIKSGYHCFAIMDENAFIRFKQAQNYEQFMFINETIFVSIKHIKCLLQFFQTWFILFKHTSYNFITCPNFFIIIIIIIFFPPKKL</sequence>
<proteinExistence type="predicted"/>
<protein>
    <submittedName>
        <fullName evidence="2">Uncharacterized protein</fullName>
    </submittedName>
</protein>
<keyword evidence="1" id="KW-0812">Transmembrane</keyword>
<dbReference type="AlphaFoldDB" id="A0A9I9EAB4"/>
<evidence type="ECO:0000313" key="2">
    <source>
        <dbReference type="EnsemblPlants" id="MELO3C030974.2.1"/>
    </source>
</evidence>
<organism evidence="2">
    <name type="scientific">Cucumis melo</name>
    <name type="common">Muskmelon</name>
    <dbReference type="NCBI Taxonomy" id="3656"/>
    <lineage>
        <taxon>Eukaryota</taxon>
        <taxon>Viridiplantae</taxon>
        <taxon>Streptophyta</taxon>
        <taxon>Embryophyta</taxon>
        <taxon>Tracheophyta</taxon>
        <taxon>Spermatophyta</taxon>
        <taxon>Magnoliopsida</taxon>
        <taxon>eudicotyledons</taxon>
        <taxon>Gunneridae</taxon>
        <taxon>Pentapetalae</taxon>
        <taxon>rosids</taxon>
        <taxon>fabids</taxon>
        <taxon>Cucurbitales</taxon>
        <taxon>Cucurbitaceae</taxon>
        <taxon>Benincaseae</taxon>
        <taxon>Cucumis</taxon>
    </lineage>
</organism>